<organism evidence="6 7">
    <name type="scientific">Treponema pedis</name>
    <dbReference type="NCBI Taxonomy" id="409322"/>
    <lineage>
        <taxon>Bacteria</taxon>
        <taxon>Pseudomonadati</taxon>
        <taxon>Spirochaetota</taxon>
        <taxon>Spirochaetia</taxon>
        <taxon>Spirochaetales</taxon>
        <taxon>Treponemataceae</taxon>
        <taxon>Treponema</taxon>
    </lineage>
</organism>
<dbReference type="Proteomes" id="UP000593915">
    <property type="component" value="Chromosome"/>
</dbReference>
<name>A0A7S6WNQ9_9SPIR</name>
<evidence type="ECO:0000256" key="3">
    <source>
        <dbReference type="ARBA" id="ARBA00022573"/>
    </source>
</evidence>
<dbReference type="AlphaFoldDB" id="A0A7S6WNQ9"/>
<gene>
    <name evidence="6" type="ORF">IFE08_12045</name>
</gene>
<protein>
    <submittedName>
        <fullName evidence="6">Precorrin-8X methylmutase</fullName>
    </submittedName>
</protein>
<dbReference type="PANTHER" id="PTHR43588">
    <property type="entry name" value="COBALT-PRECORRIN-8 METHYLMUTASE"/>
    <property type="match status" value="1"/>
</dbReference>
<keyword evidence="4" id="KW-0413">Isomerase</keyword>
<sequence length="206" mass="22658">MYIKKPMEIEAKSMDIIEQSMSDTRFSPEEKIIAKRMIHTTGDTDYRKIIIFKNNFVQAAKNAMQKGLTIFTDTKMVSIGINKPALLKTKNNLLCLIDDEEVLELSEKNGTTRSSAAVDIAVKRGAEAFVIGNAPTALFRLLELCKEKKVAPEFIAGVPVGFVGAAESKEALRKENFPQISTEGTKGGSNVAASIINALLYMLVER</sequence>
<evidence type="ECO:0000259" key="5">
    <source>
        <dbReference type="Pfam" id="PF02570"/>
    </source>
</evidence>
<dbReference type="GO" id="GO:0016993">
    <property type="term" value="F:precorrin-8X methylmutase activity"/>
    <property type="evidence" value="ECO:0007669"/>
    <property type="project" value="InterPro"/>
</dbReference>
<keyword evidence="3" id="KW-0169">Cobalamin biosynthesis</keyword>
<dbReference type="InterPro" id="IPR003722">
    <property type="entry name" value="Cbl_synth_CobH/CbiC"/>
</dbReference>
<dbReference type="EMBL" id="CP061839">
    <property type="protein sequence ID" value="QOW60523.1"/>
    <property type="molecule type" value="Genomic_DNA"/>
</dbReference>
<proteinExistence type="inferred from homology"/>
<dbReference type="PANTHER" id="PTHR43588:SF1">
    <property type="entry name" value="COBALT-PRECORRIN-8 METHYLMUTASE"/>
    <property type="match status" value="1"/>
</dbReference>
<dbReference type="SUPFAM" id="SSF63965">
    <property type="entry name" value="Precorrin-8X methylmutase CbiC/CobH"/>
    <property type="match status" value="1"/>
</dbReference>
<accession>A0A7S6WNQ9</accession>
<dbReference type="GO" id="GO:0009236">
    <property type="term" value="P:cobalamin biosynthetic process"/>
    <property type="evidence" value="ECO:0007669"/>
    <property type="project" value="UniProtKB-UniPathway"/>
</dbReference>
<dbReference type="RefSeq" id="WP_024468241.1">
    <property type="nucleotide sequence ID" value="NZ_CP061839.1"/>
</dbReference>
<reference evidence="6 7" key="1">
    <citation type="submission" date="2020-09" db="EMBL/GenBank/DDBJ databases">
        <title>Characterization of Treponema spp. from bovine digital dermatitis in Korea.</title>
        <authorList>
            <person name="Espiritu H.M."/>
            <person name="Cho Y.I."/>
            <person name="Mamuad L."/>
        </authorList>
    </citation>
    <scope>NUCLEOTIDE SEQUENCE [LARGE SCALE GENOMIC DNA]</scope>
    <source>
        <strain evidence="6 7">KS1</strain>
    </source>
</reference>
<feature type="domain" description="Cobalamin biosynthesis precorrin-8X methylmutase CobH/CbiC" evidence="5">
    <location>
        <begin position="8"/>
        <end position="202"/>
    </location>
</feature>
<evidence type="ECO:0000313" key="7">
    <source>
        <dbReference type="Proteomes" id="UP000593915"/>
    </source>
</evidence>
<evidence type="ECO:0000256" key="4">
    <source>
        <dbReference type="ARBA" id="ARBA00023235"/>
    </source>
</evidence>
<dbReference type="Pfam" id="PF02570">
    <property type="entry name" value="CbiC"/>
    <property type="match status" value="1"/>
</dbReference>
<comment type="pathway">
    <text evidence="1">Cofactor biosynthesis; adenosylcobalamin biosynthesis.</text>
</comment>
<dbReference type="InterPro" id="IPR036588">
    <property type="entry name" value="CobH/CbiC_sf"/>
</dbReference>
<evidence type="ECO:0000313" key="6">
    <source>
        <dbReference type="EMBL" id="QOW60523.1"/>
    </source>
</evidence>
<dbReference type="UniPathway" id="UPA00148"/>
<comment type="similarity">
    <text evidence="2">Belongs to the CobH/CbiC family.</text>
</comment>
<dbReference type="Gene3D" id="3.40.50.10230">
    <property type="entry name" value="Cobalamin biosynthesis CobH/CbiC, precorrin-8X methylmutase"/>
    <property type="match status" value="1"/>
</dbReference>
<evidence type="ECO:0000256" key="2">
    <source>
        <dbReference type="ARBA" id="ARBA00009774"/>
    </source>
</evidence>
<evidence type="ECO:0000256" key="1">
    <source>
        <dbReference type="ARBA" id="ARBA00004953"/>
    </source>
</evidence>